<evidence type="ECO:0000256" key="1">
    <source>
        <dbReference type="SAM" id="SignalP"/>
    </source>
</evidence>
<feature type="chain" id="PRO_5035949655" description="Secreted protein" evidence="1">
    <location>
        <begin position="19"/>
        <end position="90"/>
    </location>
</feature>
<gene>
    <name evidence="2" type="ORF">F2Q68_00016262</name>
</gene>
<name>A0A8S9HT55_BRACR</name>
<dbReference type="Proteomes" id="UP000712281">
    <property type="component" value="Unassembled WGS sequence"/>
</dbReference>
<accession>A0A8S9HT55</accession>
<dbReference type="EMBL" id="QGKW02001940">
    <property type="protein sequence ID" value="KAF2560157.1"/>
    <property type="molecule type" value="Genomic_DNA"/>
</dbReference>
<comment type="caution">
    <text evidence="2">The sequence shown here is derived from an EMBL/GenBank/DDBJ whole genome shotgun (WGS) entry which is preliminary data.</text>
</comment>
<feature type="signal peptide" evidence="1">
    <location>
        <begin position="1"/>
        <end position="18"/>
    </location>
</feature>
<sequence length="90" mass="9482">MLGCFVNISDLILMFVIASQSKRQFRCMTSRHTRRNAQGELVTLTNQELPSNATDATTDVSDAACHPSSGECCSTGCSQASGTTGASCSD</sequence>
<protein>
    <recommendedName>
        <fullName evidence="4">Secreted protein</fullName>
    </recommendedName>
</protein>
<keyword evidence="1" id="KW-0732">Signal</keyword>
<reference evidence="2" key="1">
    <citation type="submission" date="2019-12" db="EMBL/GenBank/DDBJ databases">
        <title>Genome sequencing and annotation of Brassica cretica.</title>
        <authorList>
            <person name="Studholme D.J."/>
            <person name="Sarris P.F."/>
        </authorList>
    </citation>
    <scope>NUCLEOTIDE SEQUENCE</scope>
    <source>
        <strain evidence="2">PFS-001/15</strain>
        <tissue evidence="2">Leaf</tissue>
    </source>
</reference>
<dbReference type="AlphaFoldDB" id="A0A8S9HT55"/>
<evidence type="ECO:0000313" key="3">
    <source>
        <dbReference type="Proteomes" id="UP000712281"/>
    </source>
</evidence>
<evidence type="ECO:0008006" key="4">
    <source>
        <dbReference type="Google" id="ProtNLM"/>
    </source>
</evidence>
<organism evidence="2 3">
    <name type="scientific">Brassica cretica</name>
    <name type="common">Mustard</name>
    <dbReference type="NCBI Taxonomy" id="69181"/>
    <lineage>
        <taxon>Eukaryota</taxon>
        <taxon>Viridiplantae</taxon>
        <taxon>Streptophyta</taxon>
        <taxon>Embryophyta</taxon>
        <taxon>Tracheophyta</taxon>
        <taxon>Spermatophyta</taxon>
        <taxon>Magnoliopsida</taxon>
        <taxon>eudicotyledons</taxon>
        <taxon>Gunneridae</taxon>
        <taxon>Pentapetalae</taxon>
        <taxon>rosids</taxon>
        <taxon>malvids</taxon>
        <taxon>Brassicales</taxon>
        <taxon>Brassicaceae</taxon>
        <taxon>Brassiceae</taxon>
        <taxon>Brassica</taxon>
    </lineage>
</organism>
<proteinExistence type="predicted"/>
<evidence type="ECO:0000313" key="2">
    <source>
        <dbReference type="EMBL" id="KAF2560157.1"/>
    </source>
</evidence>